<evidence type="ECO:0000313" key="1">
    <source>
        <dbReference type="EMBL" id="MCI11183.1"/>
    </source>
</evidence>
<dbReference type="EMBL" id="LXQA010079172">
    <property type="protein sequence ID" value="MCI11183.1"/>
    <property type="molecule type" value="Genomic_DNA"/>
</dbReference>
<accession>A0A392PGG1</accession>
<dbReference type="Proteomes" id="UP000265520">
    <property type="component" value="Unassembled WGS sequence"/>
</dbReference>
<reference evidence="1 2" key="1">
    <citation type="journal article" date="2018" name="Front. Plant Sci.">
        <title>Red Clover (Trifolium pratense) and Zigzag Clover (T. medium) - A Picture of Genomic Similarities and Differences.</title>
        <authorList>
            <person name="Dluhosova J."/>
            <person name="Istvanek J."/>
            <person name="Nedelnik J."/>
            <person name="Repkova J."/>
        </authorList>
    </citation>
    <scope>NUCLEOTIDE SEQUENCE [LARGE SCALE GENOMIC DNA]</scope>
    <source>
        <strain evidence="2">cv. 10/8</strain>
        <tissue evidence="1">Leaf</tissue>
    </source>
</reference>
<name>A0A392PGG1_9FABA</name>
<organism evidence="1 2">
    <name type="scientific">Trifolium medium</name>
    <dbReference type="NCBI Taxonomy" id="97028"/>
    <lineage>
        <taxon>Eukaryota</taxon>
        <taxon>Viridiplantae</taxon>
        <taxon>Streptophyta</taxon>
        <taxon>Embryophyta</taxon>
        <taxon>Tracheophyta</taxon>
        <taxon>Spermatophyta</taxon>
        <taxon>Magnoliopsida</taxon>
        <taxon>eudicotyledons</taxon>
        <taxon>Gunneridae</taxon>
        <taxon>Pentapetalae</taxon>
        <taxon>rosids</taxon>
        <taxon>fabids</taxon>
        <taxon>Fabales</taxon>
        <taxon>Fabaceae</taxon>
        <taxon>Papilionoideae</taxon>
        <taxon>50 kb inversion clade</taxon>
        <taxon>NPAAA clade</taxon>
        <taxon>Hologalegina</taxon>
        <taxon>IRL clade</taxon>
        <taxon>Trifolieae</taxon>
        <taxon>Trifolium</taxon>
    </lineage>
</organism>
<evidence type="ECO:0000313" key="2">
    <source>
        <dbReference type="Proteomes" id="UP000265520"/>
    </source>
</evidence>
<comment type="caution">
    <text evidence="1">The sequence shown here is derived from an EMBL/GenBank/DDBJ whole genome shotgun (WGS) entry which is preliminary data.</text>
</comment>
<protein>
    <submittedName>
        <fullName evidence="1">Uncharacterized protein</fullName>
    </submittedName>
</protein>
<dbReference type="AlphaFoldDB" id="A0A392PGG1"/>
<feature type="non-terminal residue" evidence="1">
    <location>
        <position position="61"/>
    </location>
</feature>
<keyword evidence="2" id="KW-1185">Reference proteome</keyword>
<sequence>MEEKDLIKKNFLKERLICNGCEVVGAYGSGGRSSWWSSDLVVVLTMERRRHVVFFMRHERR</sequence>
<proteinExistence type="predicted"/>